<evidence type="ECO:0000313" key="2">
    <source>
        <dbReference type="EMBL" id="TKR94903.1"/>
    </source>
</evidence>
<feature type="compositionally biased region" description="Polar residues" evidence="1">
    <location>
        <begin position="24"/>
        <end position="48"/>
    </location>
</feature>
<name>A0A4U5PF08_STECR</name>
<evidence type="ECO:0000313" key="3">
    <source>
        <dbReference type="Proteomes" id="UP000298663"/>
    </source>
</evidence>
<feature type="region of interest" description="Disordered" evidence="1">
    <location>
        <begin position="95"/>
        <end position="141"/>
    </location>
</feature>
<dbReference type="AlphaFoldDB" id="A0A4U5PF08"/>
<feature type="compositionally biased region" description="Basic and acidic residues" evidence="1">
    <location>
        <begin position="180"/>
        <end position="204"/>
    </location>
</feature>
<sequence length="204" mass="22928">MKEHLDKAILKNAMSVKNRKSQKSARTAKSVTSRCNTTQDSESTQRSTRLNKKYSRSSIGRKTSCCVSETGSMTSGSDDWSQLSDSLLKTADEFGFMDNRSDKKRSSKKKHDKNSLSTKSSSLMKSKNEKLSKKNVLKEELPIDSLEITREKFRKDWIGPVLMEKPSEEKVAEDSLSNEHILEKSSNEKAASKSPSKERDAEAP</sequence>
<feature type="region of interest" description="Disordered" evidence="1">
    <location>
        <begin position="1"/>
        <end position="82"/>
    </location>
</feature>
<feature type="compositionally biased region" description="Low complexity" evidence="1">
    <location>
        <begin position="115"/>
        <end position="125"/>
    </location>
</feature>
<gene>
    <name evidence="2" type="ORF">L596_009135</name>
</gene>
<keyword evidence="3" id="KW-1185">Reference proteome</keyword>
<protein>
    <submittedName>
        <fullName evidence="2">Uncharacterized protein</fullName>
    </submittedName>
</protein>
<evidence type="ECO:0000256" key="1">
    <source>
        <dbReference type="SAM" id="MobiDB-lite"/>
    </source>
</evidence>
<dbReference type="EMBL" id="AZBU02000002">
    <property type="protein sequence ID" value="TKR94903.1"/>
    <property type="molecule type" value="Genomic_DNA"/>
</dbReference>
<reference evidence="2 3" key="2">
    <citation type="journal article" date="2019" name="G3 (Bethesda)">
        <title>Hybrid Assembly of the Genome of the Entomopathogenic Nematode Steinernema carpocapsae Identifies the X-Chromosome.</title>
        <authorList>
            <person name="Serra L."/>
            <person name="Macchietto M."/>
            <person name="Macias-Munoz A."/>
            <person name="McGill C.J."/>
            <person name="Rodriguez I.M."/>
            <person name="Rodriguez B."/>
            <person name="Murad R."/>
            <person name="Mortazavi A."/>
        </authorList>
    </citation>
    <scope>NUCLEOTIDE SEQUENCE [LARGE SCALE GENOMIC DNA]</scope>
    <source>
        <strain evidence="2 3">ALL</strain>
    </source>
</reference>
<dbReference type="Proteomes" id="UP000298663">
    <property type="component" value="Unassembled WGS sequence"/>
</dbReference>
<feature type="compositionally biased region" description="Basic residues" evidence="1">
    <location>
        <begin position="102"/>
        <end position="112"/>
    </location>
</feature>
<reference evidence="2 3" key="1">
    <citation type="journal article" date="2015" name="Genome Biol.">
        <title>Comparative genomics of Steinernema reveals deeply conserved gene regulatory networks.</title>
        <authorList>
            <person name="Dillman A.R."/>
            <person name="Macchietto M."/>
            <person name="Porter C.F."/>
            <person name="Rogers A."/>
            <person name="Williams B."/>
            <person name="Antoshechkin I."/>
            <person name="Lee M.M."/>
            <person name="Goodwin Z."/>
            <person name="Lu X."/>
            <person name="Lewis E.E."/>
            <person name="Goodrich-Blair H."/>
            <person name="Stock S.P."/>
            <person name="Adams B.J."/>
            <person name="Sternberg P.W."/>
            <person name="Mortazavi A."/>
        </authorList>
    </citation>
    <scope>NUCLEOTIDE SEQUENCE [LARGE SCALE GENOMIC DNA]</scope>
    <source>
        <strain evidence="2 3">ALL</strain>
    </source>
</reference>
<organism evidence="2 3">
    <name type="scientific">Steinernema carpocapsae</name>
    <name type="common">Entomopathogenic nematode</name>
    <dbReference type="NCBI Taxonomy" id="34508"/>
    <lineage>
        <taxon>Eukaryota</taxon>
        <taxon>Metazoa</taxon>
        <taxon>Ecdysozoa</taxon>
        <taxon>Nematoda</taxon>
        <taxon>Chromadorea</taxon>
        <taxon>Rhabditida</taxon>
        <taxon>Tylenchina</taxon>
        <taxon>Panagrolaimomorpha</taxon>
        <taxon>Strongyloidoidea</taxon>
        <taxon>Steinernematidae</taxon>
        <taxon>Steinernema</taxon>
    </lineage>
</organism>
<feature type="compositionally biased region" description="Basic and acidic residues" evidence="1">
    <location>
        <begin position="126"/>
        <end position="141"/>
    </location>
</feature>
<comment type="caution">
    <text evidence="2">The sequence shown here is derived from an EMBL/GenBank/DDBJ whole genome shotgun (WGS) entry which is preliminary data.</text>
</comment>
<feature type="region of interest" description="Disordered" evidence="1">
    <location>
        <begin position="157"/>
        <end position="204"/>
    </location>
</feature>
<proteinExistence type="predicted"/>
<accession>A0A4U5PF08</accession>
<feature type="compositionally biased region" description="Polar residues" evidence="1">
    <location>
        <begin position="56"/>
        <end position="74"/>
    </location>
</feature>